<dbReference type="Proteomes" id="UP000034805">
    <property type="component" value="Unassembled WGS sequence"/>
</dbReference>
<reference evidence="7 9" key="2">
    <citation type="submission" date="2019-04" db="EMBL/GenBank/DDBJ databases">
        <authorList>
            <consortium name="Wellcome Sanger Institute Data Sharing"/>
        </authorList>
    </citation>
    <scope>NUCLEOTIDE SEQUENCE [LARGE SCALE GENOMIC DNA]</scope>
</reference>
<dbReference type="Ensembl" id="ENSSFOT00015053643.1">
    <property type="protein sequence ID" value="ENSSFOP00015057948.1"/>
    <property type="gene ID" value="ENSSFOG00015028938.1"/>
</dbReference>
<evidence type="ECO:0000313" key="6">
    <source>
        <dbReference type="EMBL" id="KPP65952.1"/>
    </source>
</evidence>
<dbReference type="RefSeq" id="XP_018618698.1">
    <property type="nucleotide sequence ID" value="XM_018763182.2"/>
</dbReference>
<dbReference type="InterPro" id="IPR050822">
    <property type="entry name" value="Cerebellin_Synaptic_Org"/>
</dbReference>
<evidence type="ECO:0000259" key="5">
    <source>
        <dbReference type="PROSITE" id="PS50871"/>
    </source>
</evidence>
<dbReference type="GeneID" id="108940811"/>
<dbReference type="SUPFAM" id="SSF49842">
    <property type="entry name" value="TNF-like"/>
    <property type="match status" value="1"/>
</dbReference>
<dbReference type="SMART" id="SM00110">
    <property type="entry name" value="C1Q"/>
    <property type="match status" value="1"/>
</dbReference>
<evidence type="ECO:0000256" key="3">
    <source>
        <dbReference type="ARBA" id="ARBA00022729"/>
    </source>
</evidence>
<comment type="subcellular location">
    <subcellularLocation>
        <location evidence="1">Secreted</location>
    </subcellularLocation>
</comment>
<name>A0A0P7UVY2_SCLFO</name>
<feature type="chain" id="PRO_5010627559" evidence="4">
    <location>
        <begin position="18"/>
        <end position="241"/>
    </location>
</feature>
<accession>A0A0P7UVY2</accession>
<evidence type="ECO:0000256" key="4">
    <source>
        <dbReference type="SAM" id="SignalP"/>
    </source>
</evidence>
<organism evidence="6 8">
    <name type="scientific">Scleropages formosus</name>
    <name type="common">Asian bonytongue</name>
    <name type="synonym">Osteoglossum formosum</name>
    <dbReference type="NCBI Taxonomy" id="113540"/>
    <lineage>
        <taxon>Eukaryota</taxon>
        <taxon>Metazoa</taxon>
        <taxon>Chordata</taxon>
        <taxon>Craniata</taxon>
        <taxon>Vertebrata</taxon>
        <taxon>Euteleostomi</taxon>
        <taxon>Actinopterygii</taxon>
        <taxon>Neopterygii</taxon>
        <taxon>Teleostei</taxon>
        <taxon>Osteoglossocephala</taxon>
        <taxon>Osteoglossomorpha</taxon>
        <taxon>Osteoglossiformes</taxon>
        <taxon>Osteoglossidae</taxon>
        <taxon>Scleropages</taxon>
    </lineage>
</organism>
<dbReference type="PANTHER" id="PTHR22923">
    <property type="entry name" value="CEREBELLIN-RELATED"/>
    <property type="match status" value="1"/>
</dbReference>
<keyword evidence="9" id="KW-1185">Reference proteome</keyword>
<reference evidence="7" key="3">
    <citation type="submission" date="2025-05" db="UniProtKB">
        <authorList>
            <consortium name="Ensembl"/>
        </authorList>
    </citation>
    <scope>IDENTIFICATION</scope>
</reference>
<dbReference type="PRINTS" id="PR00007">
    <property type="entry name" value="COMPLEMNTC1Q"/>
</dbReference>
<dbReference type="STRING" id="113540.ENSSFOP00015057948"/>
<keyword evidence="3 4" id="KW-0732">Signal</keyword>
<dbReference type="InterPro" id="IPR008983">
    <property type="entry name" value="Tumour_necrosis_fac-like_dom"/>
</dbReference>
<evidence type="ECO:0000313" key="7">
    <source>
        <dbReference type="Ensembl" id="ENSSFOP00015057948.1"/>
    </source>
</evidence>
<sequence>MRLTVVVILCCLAGAKGQYSGGFAVNGKTPTFHSDGKKAEGQSCEPNMFTVQRELGAMGEKLKAMESRLETCESLMELKSTVTSLKAMMDDFKKEQEGRPKVAFSAGLGGSGHTGPYNTDITLAYKTVFTNIGSAYNPATGIFTAPVRGVYHFSYYCHGGSTSEMSVNIYKNEQQMAMAYEGKSTDNSDNTSNAVNLQLEVGDQVYLRLLANTHVWDNSKGISTFNGMLLFPLYNSVTQQS</sequence>
<dbReference type="Pfam" id="PF00386">
    <property type="entry name" value="C1q"/>
    <property type="match status" value="1"/>
</dbReference>
<dbReference type="KEGG" id="sfm:108940811"/>
<dbReference type="PROSITE" id="PS50871">
    <property type="entry name" value="C1Q"/>
    <property type="match status" value="1"/>
</dbReference>
<proteinExistence type="predicted"/>
<evidence type="ECO:0000256" key="2">
    <source>
        <dbReference type="ARBA" id="ARBA00022525"/>
    </source>
</evidence>
<dbReference type="GeneTree" id="ENSGT00940000163520"/>
<dbReference type="OrthoDB" id="6154955at2759"/>
<feature type="domain" description="C1q" evidence="5">
    <location>
        <begin position="97"/>
        <end position="236"/>
    </location>
</feature>
<dbReference type="AlphaFoldDB" id="A0A0P7UVY2"/>
<dbReference type="EMBL" id="JARO02005961">
    <property type="protein sequence ID" value="KPP65952.1"/>
    <property type="molecule type" value="Genomic_DNA"/>
</dbReference>
<evidence type="ECO:0000313" key="9">
    <source>
        <dbReference type="Proteomes" id="UP000694397"/>
    </source>
</evidence>
<dbReference type="InterPro" id="IPR001073">
    <property type="entry name" value="C1q_dom"/>
</dbReference>
<dbReference type="Proteomes" id="UP000694397">
    <property type="component" value="Chromosome 11"/>
</dbReference>
<evidence type="ECO:0000256" key="1">
    <source>
        <dbReference type="ARBA" id="ARBA00004613"/>
    </source>
</evidence>
<dbReference type="Gene3D" id="2.60.120.40">
    <property type="match status" value="1"/>
</dbReference>
<feature type="signal peptide" evidence="4">
    <location>
        <begin position="1"/>
        <end position="17"/>
    </location>
</feature>
<dbReference type="GO" id="GO:0005576">
    <property type="term" value="C:extracellular region"/>
    <property type="evidence" value="ECO:0007669"/>
    <property type="project" value="UniProtKB-SubCell"/>
</dbReference>
<reference evidence="6 8" key="1">
    <citation type="submission" date="2015-08" db="EMBL/GenBank/DDBJ databases">
        <title>The genome of the Asian arowana (Scleropages formosus).</title>
        <authorList>
            <person name="Tan M.H."/>
            <person name="Gan H.M."/>
            <person name="Croft L.J."/>
            <person name="Austin C.M."/>
        </authorList>
    </citation>
    <scope>NUCLEOTIDE SEQUENCE [LARGE SCALE GENOMIC DNA]</scope>
    <source>
        <strain evidence="6">Aro1</strain>
    </source>
</reference>
<gene>
    <name evidence="7" type="primary">LOC108940811</name>
    <name evidence="6" type="ORF">Z043_115594</name>
</gene>
<protein>
    <submittedName>
        <fullName evidence="6">Complement C1q-like protein 2-like</fullName>
    </submittedName>
    <submittedName>
        <fullName evidence="7">Complement C1q-like protein 4</fullName>
    </submittedName>
</protein>
<evidence type="ECO:0000313" key="8">
    <source>
        <dbReference type="Proteomes" id="UP000034805"/>
    </source>
</evidence>
<dbReference type="PANTHER" id="PTHR22923:SF102">
    <property type="entry name" value="CEREBELLIN 13-RELATED"/>
    <property type="match status" value="1"/>
</dbReference>
<keyword evidence="2" id="KW-0964">Secreted</keyword>